<evidence type="ECO:0000313" key="3">
    <source>
        <dbReference type="Proteomes" id="UP000184267"/>
    </source>
</evidence>
<dbReference type="CDD" id="cd07061">
    <property type="entry name" value="HP_HAP_like"/>
    <property type="match status" value="1"/>
</dbReference>
<dbReference type="OMA" id="SSRINPM"/>
<dbReference type="Pfam" id="PF00328">
    <property type="entry name" value="His_Phos_2"/>
    <property type="match status" value="1"/>
</dbReference>
<evidence type="ECO:0000313" key="2">
    <source>
        <dbReference type="EMBL" id="OJT15470.1"/>
    </source>
</evidence>
<reference evidence="2 3" key="1">
    <citation type="submission" date="2016-10" db="EMBL/GenBank/DDBJ databases">
        <title>Genome sequence of the basidiomycete white-rot fungus Trametes pubescens.</title>
        <authorList>
            <person name="Makela M.R."/>
            <person name="Granchi Z."/>
            <person name="Peng M."/>
            <person name="De Vries R.P."/>
            <person name="Grigoriev I."/>
            <person name="Riley R."/>
            <person name="Hilden K."/>
        </authorList>
    </citation>
    <scope>NUCLEOTIDE SEQUENCE [LARGE SCALE GENOMIC DNA]</scope>
    <source>
        <strain evidence="2 3">FBCC735</strain>
    </source>
</reference>
<dbReference type="GO" id="GO:0003993">
    <property type="term" value="F:acid phosphatase activity"/>
    <property type="evidence" value="ECO:0007669"/>
    <property type="project" value="TreeGrafter"/>
</dbReference>
<proteinExistence type="predicted"/>
<keyword evidence="1" id="KW-0378">Hydrolase</keyword>
<dbReference type="AlphaFoldDB" id="A0A1M2W6V4"/>
<name>A0A1M2W6V4_TRAPU</name>
<dbReference type="PANTHER" id="PTHR20963">
    <property type="entry name" value="MULTIPLE INOSITOL POLYPHOSPHATE PHOSPHATASE-RELATED"/>
    <property type="match status" value="1"/>
</dbReference>
<dbReference type="STRING" id="154538.A0A1M2W6V4"/>
<keyword evidence="3" id="KW-1185">Reference proteome</keyword>
<dbReference type="Gene3D" id="3.40.50.1240">
    <property type="entry name" value="Phosphoglycerate mutase-like"/>
    <property type="match status" value="1"/>
</dbReference>
<dbReference type="OrthoDB" id="6509975at2759"/>
<sequence>MCPAAGDSDTQVNEWLAQFAPPMTARLNAGAPGANLTDTDTYNLLTLCPFETVATEKRSEFCDIYEELQAEAAFAYNADLDKFYGTGYGQPLGPVQGVGYINELIARLTVQNVSDHTQTNSTLDSSPETFPLNRTLYADFSHDNQMVAIFSAMGLFNQSAPLDPTSPDPARTFLVNKIVPFSARMVVERLDCGGASSVRVLVNDAVQPLEFCGADASGVCTLDAFVASQAYARNDGEGDFEKCFAT</sequence>
<evidence type="ECO:0000256" key="1">
    <source>
        <dbReference type="ARBA" id="ARBA00022801"/>
    </source>
</evidence>
<dbReference type="PROSITE" id="PS00778">
    <property type="entry name" value="HIS_ACID_PHOSPHAT_2"/>
    <property type="match status" value="1"/>
</dbReference>
<accession>A0A1M2W6V4</accession>
<gene>
    <name evidence="2" type="ORF">TRAPUB_7341</name>
</gene>
<dbReference type="PANTHER" id="PTHR20963:SF24">
    <property type="entry name" value="3-PHYTASE B"/>
    <property type="match status" value="1"/>
</dbReference>
<dbReference type="Proteomes" id="UP000184267">
    <property type="component" value="Unassembled WGS sequence"/>
</dbReference>
<protein>
    <submittedName>
        <fullName evidence="2">3-phytase A</fullName>
    </submittedName>
</protein>
<organism evidence="2 3">
    <name type="scientific">Trametes pubescens</name>
    <name type="common">White-rot fungus</name>
    <dbReference type="NCBI Taxonomy" id="154538"/>
    <lineage>
        <taxon>Eukaryota</taxon>
        <taxon>Fungi</taxon>
        <taxon>Dikarya</taxon>
        <taxon>Basidiomycota</taxon>
        <taxon>Agaricomycotina</taxon>
        <taxon>Agaricomycetes</taxon>
        <taxon>Polyporales</taxon>
        <taxon>Polyporaceae</taxon>
        <taxon>Trametes</taxon>
    </lineage>
</organism>
<dbReference type="SUPFAM" id="SSF53254">
    <property type="entry name" value="Phosphoglycerate mutase-like"/>
    <property type="match status" value="1"/>
</dbReference>
<dbReference type="InterPro" id="IPR033379">
    <property type="entry name" value="Acid_Pase_AS"/>
</dbReference>
<dbReference type="InterPro" id="IPR029033">
    <property type="entry name" value="His_PPase_superfam"/>
</dbReference>
<dbReference type="EMBL" id="MNAD01000155">
    <property type="protein sequence ID" value="OJT15470.1"/>
    <property type="molecule type" value="Genomic_DNA"/>
</dbReference>
<comment type="caution">
    <text evidence="2">The sequence shown here is derived from an EMBL/GenBank/DDBJ whole genome shotgun (WGS) entry which is preliminary data.</text>
</comment>
<dbReference type="InterPro" id="IPR000560">
    <property type="entry name" value="His_Pase_clade-2"/>
</dbReference>